<reference evidence="1 2" key="2">
    <citation type="journal article" date="2022" name="Mol. Ecol. Resour.">
        <title>The genomes of chicory, endive, great burdock and yacon provide insights into Asteraceae paleo-polyploidization history and plant inulin production.</title>
        <authorList>
            <person name="Fan W."/>
            <person name="Wang S."/>
            <person name="Wang H."/>
            <person name="Wang A."/>
            <person name="Jiang F."/>
            <person name="Liu H."/>
            <person name="Zhao H."/>
            <person name="Xu D."/>
            <person name="Zhang Y."/>
        </authorList>
    </citation>
    <scope>NUCLEOTIDE SEQUENCE [LARGE SCALE GENOMIC DNA]</scope>
    <source>
        <strain evidence="2">cv. Punajuju</strain>
        <tissue evidence="1">Leaves</tissue>
    </source>
</reference>
<keyword evidence="2" id="KW-1185">Reference proteome</keyword>
<comment type="caution">
    <text evidence="1">The sequence shown here is derived from an EMBL/GenBank/DDBJ whole genome shotgun (WGS) entry which is preliminary data.</text>
</comment>
<organism evidence="1 2">
    <name type="scientific">Cichorium intybus</name>
    <name type="common">Chicory</name>
    <dbReference type="NCBI Taxonomy" id="13427"/>
    <lineage>
        <taxon>Eukaryota</taxon>
        <taxon>Viridiplantae</taxon>
        <taxon>Streptophyta</taxon>
        <taxon>Embryophyta</taxon>
        <taxon>Tracheophyta</taxon>
        <taxon>Spermatophyta</taxon>
        <taxon>Magnoliopsida</taxon>
        <taxon>eudicotyledons</taxon>
        <taxon>Gunneridae</taxon>
        <taxon>Pentapetalae</taxon>
        <taxon>asterids</taxon>
        <taxon>campanulids</taxon>
        <taxon>Asterales</taxon>
        <taxon>Asteraceae</taxon>
        <taxon>Cichorioideae</taxon>
        <taxon>Cichorieae</taxon>
        <taxon>Cichoriinae</taxon>
        <taxon>Cichorium</taxon>
    </lineage>
</organism>
<sequence>MKRLIRSEKKPRGTTPTILVVLSLFLWNCNNITSSSLLLFLILFSPFSQDSRIPSFSLYVFAFNLIFVFCDFANKIPFWVSLF</sequence>
<evidence type="ECO:0000313" key="2">
    <source>
        <dbReference type="Proteomes" id="UP001055811"/>
    </source>
</evidence>
<proteinExistence type="predicted"/>
<accession>A0ACB9AKJ7</accession>
<gene>
    <name evidence="1" type="ORF">L2E82_40004</name>
</gene>
<protein>
    <submittedName>
        <fullName evidence="1">Uncharacterized protein</fullName>
    </submittedName>
</protein>
<evidence type="ECO:0000313" key="1">
    <source>
        <dbReference type="EMBL" id="KAI3710228.1"/>
    </source>
</evidence>
<dbReference type="EMBL" id="CM042015">
    <property type="protein sequence ID" value="KAI3710228.1"/>
    <property type="molecule type" value="Genomic_DNA"/>
</dbReference>
<reference evidence="2" key="1">
    <citation type="journal article" date="2022" name="Mol. Ecol. Resour.">
        <title>The genomes of chicory, endive, great burdock and yacon provide insights into Asteraceae palaeo-polyploidization history and plant inulin production.</title>
        <authorList>
            <person name="Fan W."/>
            <person name="Wang S."/>
            <person name="Wang H."/>
            <person name="Wang A."/>
            <person name="Jiang F."/>
            <person name="Liu H."/>
            <person name="Zhao H."/>
            <person name="Xu D."/>
            <person name="Zhang Y."/>
        </authorList>
    </citation>
    <scope>NUCLEOTIDE SEQUENCE [LARGE SCALE GENOMIC DNA]</scope>
    <source>
        <strain evidence="2">cv. Punajuju</strain>
    </source>
</reference>
<name>A0ACB9AKJ7_CICIN</name>
<dbReference type="Proteomes" id="UP001055811">
    <property type="component" value="Linkage Group LG07"/>
</dbReference>